<comment type="caution">
    <text evidence="2">The sequence shown here is derived from an EMBL/GenBank/DDBJ whole genome shotgun (WGS) entry which is preliminary data.</text>
</comment>
<organism evidence="2 3">
    <name type="scientific">Caerostris darwini</name>
    <dbReference type="NCBI Taxonomy" id="1538125"/>
    <lineage>
        <taxon>Eukaryota</taxon>
        <taxon>Metazoa</taxon>
        <taxon>Ecdysozoa</taxon>
        <taxon>Arthropoda</taxon>
        <taxon>Chelicerata</taxon>
        <taxon>Arachnida</taxon>
        <taxon>Araneae</taxon>
        <taxon>Araneomorphae</taxon>
        <taxon>Entelegynae</taxon>
        <taxon>Araneoidea</taxon>
        <taxon>Araneidae</taxon>
        <taxon>Caerostris</taxon>
    </lineage>
</organism>
<dbReference type="AlphaFoldDB" id="A0AAV4PII2"/>
<dbReference type="EMBL" id="BPLQ01002919">
    <property type="protein sequence ID" value="GIX96439.1"/>
    <property type="molecule type" value="Genomic_DNA"/>
</dbReference>
<protein>
    <submittedName>
        <fullName evidence="2">Uncharacterized protein</fullName>
    </submittedName>
</protein>
<keyword evidence="1" id="KW-0472">Membrane</keyword>
<evidence type="ECO:0000313" key="2">
    <source>
        <dbReference type="EMBL" id="GIX96439.1"/>
    </source>
</evidence>
<accession>A0AAV4PII2</accession>
<gene>
    <name evidence="2" type="ORF">CDAR_274741</name>
</gene>
<name>A0AAV4PII2_9ARAC</name>
<evidence type="ECO:0000256" key="1">
    <source>
        <dbReference type="SAM" id="Phobius"/>
    </source>
</evidence>
<keyword evidence="3" id="KW-1185">Reference proteome</keyword>
<keyword evidence="1" id="KW-0812">Transmembrane</keyword>
<proteinExistence type="predicted"/>
<dbReference type="Proteomes" id="UP001054837">
    <property type="component" value="Unassembled WGS sequence"/>
</dbReference>
<reference evidence="2 3" key="1">
    <citation type="submission" date="2021-06" db="EMBL/GenBank/DDBJ databases">
        <title>Caerostris darwini draft genome.</title>
        <authorList>
            <person name="Kono N."/>
            <person name="Arakawa K."/>
        </authorList>
    </citation>
    <scope>NUCLEOTIDE SEQUENCE [LARGE SCALE GENOMIC DNA]</scope>
</reference>
<keyword evidence="1" id="KW-1133">Transmembrane helix</keyword>
<evidence type="ECO:0000313" key="3">
    <source>
        <dbReference type="Proteomes" id="UP001054837"/>
    </source>
</evidence>
<sequence>MLLRECRKEIRKREKALYERRSQARNQLFSLAYLTLVLVLASTIVSLYVYLQCRQMAMEKAISCNVLKFNVSDVESTKYVPDANAASNLSHGNVLKNVLNFTYRIENDDDFVKYIFVISGMFLVFSVAIIPIVIYNYTEDITVYNGLNLRVGNMILAYNGKRYKPVLNLKPTFSY</sequence>
<feature type="transmembrane region" description="Helical" evidence="1">
    <location>
        <begin position="28"/>
        <end position="51"/>
    </location>
</feature>
<feature type="transmembrane region" description="Helical" evidence="1">
    <location>
        <begin position="114"/>
        <end position="135"/>
    </location>
</feature>